<comment type="caution">
    <text evidence="1">The sequence shown here is derived from an EMBL/GenBank/DDBJ whole genome shotgun (WGS) entry which is preliminary data.</text>
</comment>
<dbReference type="PANTHER" id="PTHR23416">
    <property type="entry name" value="SIALIC ACID SYNTHASE-RELATED"/>
    <property type="match status" value="1"/>
</dbReference>
<accession>A0ABR7ZT28</accession>
<keyword evidence="1" id="KW-0808">Transferase</keyword>
<dbReference type="InterPro" id="IPR011004">
    <property type="entry name" value="Trimer_LpxA-like_sf"/>
</dbReference>
<dbReference type="Pfam" id="PF00132">
    <property type="entry name" value="Hexapep"/>
    <property type="match status" value="1"/>
</dbReference>
<dbReference type="Gene3D" id="2.160.10.10">
    <property type="entry name" value="Hexapeptide repeat proteins"/>
    <property type="match status" value="1"/>
</dbReference>
<proteinExistence type="predicted"/>
<gene>
    <name evidence="1" type="ORF">H6F41_02875</name>
</gene>
<dbReference type="RefSeq" id="WP_190401975.1">
    <property type="nucleotide sequence ID" value="NZ_JACJQB010000003.1"/>
</dbReference>
<dbReference type="GO" id="GO:0016746">
    <property type="term" value="F:acyltransferase activity"/>
    <property type="evidence" value="ECO:0007669"/>
    <property type="project" value="UniProtKB-KW"/>
</dbReference>
<keyword evidence="2" id="KW-1185">Reference proteome</keyword>
<dbReference type="Proteomes" id="UP000642094">
    <property type="component" value="Unassembled WGS sequence"/>
</dbReference>
<organism evidence="1 2">
    <name type="scientific">Pseudanabaena mucicola FACHB-723</name>
    <dbReference type="NCBI Taxonomy" id="2692860"/>
    <lineage>
        <taxon>Bacteria</taxon>
        <taxon>Bacillati</taxon>
        <taxon>Cyanobacteriota</taxon>
        <taxon>Cyanophyceae</taxon>
        <taxon>Pseudanabaenales</taxon>
        <taxon>Pseudanabaenaceae</taxon>
        <taxon>Pseudanabaena</taxon>
    </lineage>
</organism>
<evidence type="ECO:0000313" key="2">
    <source>
        <dbReference type="Proteomes" id="UP000642094"/>
    </source>
</evidence>
<dbReference type="InterPro" id="IPR051159">
    <property type="entry name" value="Hexapeptide_acetyltransf"/>
</dbReference>
<dbReference type="InterPro" id="IPR001451">
    <property type="entry name" value="Hexapep"/>
</dbReference>
<dbReference type="EMBL" id="JACJQB010000003">
    <property type="protein sequence ID" value="MBD2187086.1"/>
    <property type="molecule type" value="Genomic_DNA"/>
</dbReference>
<keyword evidence="1" id="KW-0012">Acyltransferase</keyword>
<dbReference type="CDD" id="cd04647">
    <property type="entry name" value="LbH_MAT_like"/>
    <property type="match status" value="1"/>
</dbReference>
<protein>
    <submittedName>
        <fullName evidence="1">Acyltransferase</fullName>
    </submittedName>
</protein>
<evidence type="ECO:0000313" key="1">
    <source>
        <dbReference type="EMBL" id="MBD2187086.1"/>
    </source>
</evidence>
<name>A0ABR7ZT28_9CYAN</name>
<sequence>MNAFQMLEKHKQRFSKNADYLRANLLALQGMKIGQKVAIGRGCIIDHPWQVQLGERSCLEQNVRLKIVSDEAIVKIGNYTYLAQGVILDIINTIHIGNHTLVAPNCFITDHNHGIDRDKRIDQQACISDSVYIGDDVWLGANVVVLAGVKINDGAVIGAGAVVTHDIDAYAIAVGIPAKQIGHRQ</sequence>
<dbReference type="SUPFAM" id="SSF51161">
    <property type="entry name" value="Trimeric LpxA-like enzymes"/>
    <property type="match status" value="1"/>
</dbReference>
<reference evidence="1 2" key="1">
    <citation type="journal article" date="2020" name="ISME J.">
        <title>Comparative genomics reveals insights into cyanobacterial evolution and habitat adaptation.</title>
        <authorList>
            <person name="Chen M.Y."/>
            <person name="Teng W.K."/>
            <person name="Zhao L."/>
            <person name="Hu C.X."/>
            <person name="Zhou Y.K."/>
            <person name="Han B.P."/>
            <person name="Song L.R."/>
            <person name="Shu W.S."/>
        </authorList>
    </citation>
    <scope>NUCLEOTIDE SEQUENCE [LARGE SCALE GENOMIC DNA]</scope>
    <source>
        <strain evidence="1 2">FACHB-723</strain>
    </source>
</reference>